<gene>
    <name evidence="1" type="ORF">COLO4_10661</name>
</gene>
<organism evidence="1 2">
    <name type="scientific">Corchorus olitorius</name>
    <dbReference type="NCBI Taxonomy" id="93759"/>
    <lineage>
        <taxon>Eukaryota</taxon>
        <taxon>Viridiplantae</taxon>
        <taxon>Streptophyta</taxon>
        <taxon>Embryophyta</taxon>
        <taxon>Tracheophyta</taxon>
        <taxon>Spermatophyta</taxon>
        <taxon>Magnoliopsida</taxon>
        <taxon>eudicotyledons</taxon>
        <taxon>Gunneridae</taxon>
        <taxon>Pentapetalae</taxon>
        <taxon>rosids</taxon>
        <taxon>malvids</taxon>
        <taxon>Malvales</taxon>
        <taxon>Malvaceae</taxon>
        <taxon>Grewioideae</taxon>
        <taxon>Apeibeae</taxon>
        <taxon>Corchorus</taxon>
    </lineage>
</organism>
<comment type="caution">
    <text evidence="1">The sequence shown here is derived from an EMBL/GenBank/DDBJ whole genome shotgun (WGS) entry which is preliminary data.</text>
</comment>
<evidence type="ECO:0000313" key="1">
    <source>
        <dbReference type="EMBL" id="OMP03028.1"/>
    </source>
</evidence>
<reference evidence="2" key="1">
    <citation type="submission" date="2013-09" db="EMBL/GenBank/DDBJ databases">
        <title>Corchorus olitorius genome sequencing.</title>
        <authorList>
            <person name="Alam M."/>
            <person name="Haque M.S."/>
            <person name="Islam M.S."/>
            <person name="Emdad E.M."/>
            <person name="Islam M.M."/>
            <person name="Ahmed B."/>
            <person name="Halim A."/>
            <person name="Hossen Q.M.M."/>
            <person name="Hossain M.Z."/>
            <person name="Ahmed R."/>
            <person name="Khan M.M."/>
            <person name="Islam R."/>
            <person name="Rashid M.M."/>
            <person name="Khan S.A."/>
            <person name="Rahman M.S."/>
            <person name="Alam M."/>
            <person name="Yahiya A.S."/>
            <person name="Khan M.S."/>
            <person name="Azam M.S."/>
            <person name="Haque T."/>
            <person name="Lashkar M.Z.H."/>
            <person name="Akhand A.I."/>
            <person name="Morshed G."/>
            <person name="Roy S."/>
            <person name="Uddin K.S."/>
            <person name="Rabeya T."/>
            <person name="Hossain A.S."/>
            <person name="Chowdhury A."/>
            <person name="Snigdha A.R."/>
            <person name="Mortoza M.S."/>
            <person name="Matin S.A."/>
            <person name="Hoque S.M.E."/>
            <person name="Islam M.K."/>
            <person name="Roy D.K."/>
            <person name="Haider R."/>
            <person name="Moosa M.M."/>
            <person name="Elias S.M."/>
            <person name="Hasan A.M."/>
            <person name="Jahan S."/>
            <person name="Shafiuddin M."/>
            <person name="Mahmood N."/>
            <person name="Shommy N.S."/>
        </authorList>
    </citation>
    <scope>NUCLEOTIDE SEQUENCE [LARGE SCALE GENOMIC DNA]</scope>
    <source>
        <strain evidence="2">cv. O-4</strain>
    </source>
</reference>
<keyword evidence="2" id="KW-1185">Reference proteome</keyword>
<dbReference type="STRING" id="93759.A0A1R3K7Q2"/>
<protein>
    <submittedName>
        <fullName evidence="1">Auxin transport protein BIG-like protein</fullName>
    </submittedName>
</protein>
<accession>A0A1R3K7Q2</accession>
<dbReference type="AlphaFoldDB" id="A0A1R3K7Q2"/>
<proteinExistence type="predicted"/>
<sequence>MADHLTRLCQFIAEEKLSSSSSSVDLLLKLRSDESIKLGLEHFYLILQAGLDSIEPGSIPRFKSWSDSQILSLASLGSSISSVFRSLSVDQLEPIIVAVTRKLVEFTVRFLEKSDFSSDDLSLQV</sequence>
<dbReference type="Proteomes" id="UP000187203">
    <property type="component" value="Unassembled WGS sequence"/>
</dbReference>
<evidence type="ECO:0000313" key="2">
    <source>
        <dbReference type="Proteomes" id="UP000187203"/>
    </source>
</evidence>
<dbReference type="EMBL" id="AWUE01014569">
    <property type="protein sequence ID" value="OMP03028.1"/>
    <property type="molecule type" value="Genomic_DNA"/>
</dbReference>
<name>A0A1R3K7Q2_9ROSI</name>
<dbReference type="OrthoDB" id="1726185at2759"/>